<evidence type="ECO:0000259" key="8">
    <source>
        <dbReference type="PROSITE" id="PS50994"/>
    </source>
</evidence>
<dbReference type="CDD" id="cd01647">
    <property type="entry name" value="RT_LTR"/>
    <property type="match status" value="1"/>
</dbReference>
<dbReference type="Proteomes" id="UP000620124">
    <property type="component" value="Unassembled WGS sequence"/>
</dbReference>
<keyword evidence="10" id="KW-1185">Reference proteome</keyword>
<dbReference type="OrthoDB" id="5599163at2759"/>
<dbReference type="InterPro" id="IPR043128">
    <property type="entry name" value="Rev_trsase/Diguanyl_cyclase"/>
</dbReference>
<keyword evidence="1" id="KW-0808">Transferase</keyword>
<dbReference type="PANTHER" id="PTHR37984:SF5">
    <property type="entry name" value="PROTEIN NYNRIN-LIKE"/>
    <property type="match status" value="1"/>
</dbReference>
<dbReference type="SUPFAM" id="SSF56672">
    <property type="entry name" value="DNA/RNA polymerases"/>
    <property type="match status" value="1"/>
</dbReference>
<dbReference type="Gene3D" id="3.30.70.270">
    <property type="match status" value="2"/>
</dbReference>
<name>A0A8H6Z3K4_9AGAR</name>
<dbReference type="InterPro" id="IPR012337">
    <property type="entry name" value="RNaseH-like_sf"/>
</dbReference>
<dbReference type="GO" id="GO:0005634">
    <property type="term" value="C:nucleus"/>
    <property type="evidence" value="ECO:0007669"/>
    <property type="project" value="UniProtKB-ARBA"/>
</dbReference>
<dbReference type="FunFam" id="1.10.340.70:FF:000001">
    <property type="entry name" value="Retrovirus-related Pol polyprotein from transposon gypsy-like Protein"/>
    <property type="match status" value="1"/>
</dbReference>
<dbReference type="Gene3D" id="1.10.340.70">
    <property type="match status" value="1"/>
</dbReference>
<reference evidence="9" key="1">
    <citation type="submission" date="2020-05" db="EMBL/GenBank/DDBJ databases">
        <title>Mycena genomes resolve the evolution of fungal bioluminescence.</title>
        <authorList>
            <person name="Tsai I.J."/>
        </authorList>
    </citation>
    <scope>NUCLEOTIDE SEQUENCE</scope>
    <source>
        <strain evidence="9">CCC161011</strain>
    </source>
</reference>
<feature type="domain" description="Integrase catalytic" evidence="8">
    <location>
        <begin position="1217"/>
        <end position="1376"/>
    </location>
</feature>
<dbReference type="PANTHER" id="PTHR37984">
    <property type="entry name" value="PROTEIN CBG26694"/>
    <property type="match status" value="1"/>
</dbReference>
<organism evidence="9 10">
    <name type="scientific">Mycena venus</name>
    <dbReference type="NCBI Taxonomy" id="2733690"/>
    <lineage>
        <taxon>Eukaryota</taxon>
        <taxon>Fungi</taxon>
        <taxon>Dikarya</taxon>
        <taxon>Basidiomycota</taxon>
        <taxon>Agaricomycotina</taxon>
        <taxon>Agaricomycetes</taxon>
        <taxon>Agaricomycetidae</taxon>
        <taxon>Agaricales</taxon>
        <taxon>Marasmiineae</taxon>
        <taxon>Mycenaceae</taxon>
        <taxon>Mycena</taxon>
    </lineage>
</organism>
<keyword evidence="6" id="KW-0511">Multifunctional enzyme</keyword>
<evidence type="ECO:0000256" key="6">
    <source>
        <dbReference type="ARBA" id="ARBA00023268"/>
    </source>
</evidence>
<evidence type="ECO:0000256" key="5">
    <source>
        <dbReference type="ARBA" id="ARBA00022884"/>
    </source>
</evidence>
<dbReference type="InterPro" id="IPR021109">
    <property type="entry name" value="Peptidase_aspartic_dom_sf"/>
</dbReference>
<dbReference type="InterPro" id="IPR041577">
    <property type="entry name" value="RT_RNaseH_2"/>
</dbReference>
<dbReference type="GO" id="GO:0015074">
    <property type="term" value="P:DNA integration"/>
    <property type="evidence" value="ECO:0007669"/>
    <property type="project" value="InterPro"/>
</dbReference>
<dbReference type="Gene3D" id="3.10.10.10">
    <property type="entry name" value="HIV Type 1 Reverse Transcriptase, subunit A, domain 1"/>
    <property type="match status" value="1"/>
</dbReference>
<dbReference type="InterPro" id="IPR043502">
    <property type="entry name" value="DNA/RNA_pol_sf"/>
</dbReference>
<dbReference type="SUPFAM" id="SSF53098">
    <property type="entry name" value="Ribonuclease H-like"/>
    <property type="match status" value="1"/>
</dbReference>
<dbReference type="PROSITE" id="PS50994">
    <property type="entry name" value="INTEGRASE"/>
    <property type="match status" value="1"/>
</dbReference>
<accession>A0A8H6Z3K4</accession>
<dbReference type="InterPro" id="IPR001584">
    <property type="entry name" value="Integrase_cat-core"/>
</dbReference>
<dbReference type="CDD" id="cd00303">
    <property type="entry name" value="retropepsin_like"/>
    <property type="match status" value="1"/>
</dbReference>
<comment type="caution">
    <text evidence="9">The sequence shown here is derived from an EMBL/GenBank/DDBJ whole genome shotgun (WGS) entry which is preliminary data.</text>
</comment>
<feature type="region of interest" description="Disordered" evidence="7">
    <location>
        <begin position="1563"/>
        <end position="1588"/>
    </location>
</feature>
<feature type="compositionally biased region" description="Acidic residues" evidence="7">
    <location>
        <begin position="1566"/>
        <end position="1588"/>
    </location>
</feature>
<gene>
    <name evidence="9" type="ORF">MVEN_00053500</name>
</gene>
<evidence type="ECO:0000256" key="1">
    <source>
        <dbReference type="ARBA" id="ARBA00022679"/>
    </source>
</evidence>
<evidence type="ECO:0000256" key="3">
    <source>
        <dbReference type="ARBA" id="ARBA00022722"/>
    </source>
</evidence>
<proteinExistence type="predicted"/>
<evidence type="ECO:0000256" key="7">
    <source>
        <dbReference type="SAM" id="MobiDB-lite"/>
    </source>
</evidence>
<dbReference type="GO" id="GO:0016779">
    <property type="term" value="F:nucleotidyltransferase activity"/>
    <property type="evidence" value="ECO:0007669"/>
    <property type="project" value="UniProtKB-KW"/>
</dbReference>
<keyword evidence="2" id="KW-0548">Nucleotidyltransferase</keyword>
<dbReference type="InterPro" id="IPR041588">
    <property type="entry name" value="Integrase_H2C2"/>
</dbReference>
<evidence type="ECO:0000256" key="4">
    <source>
        <dbReference type="ARBA" id="ARBA00022759"/>
    </source>
</evidence>
<evidence type="ECO:0000313" key="9">
    <source>
        <dbReference type="EMBL" id="KAF7371955.1"/>
    </source>
</evidence>
<dbReference type="GO" id="GO:0003723">
    <property type="term" value="F:RNA binding"/>
    <property type="evidence" value="ECO:0007669"/>
    <property type="project" value="UniProtKB-KW"/>
</dbReference>
<evidence type="ECO:0000256" key="2">
    <source>
        <dbReference type="ARBA" id="ARBA00022695"/>
    </source>
</evidence>
<keyword evidence="4" id="KW-0255">Endonuclease</keyword>
<dbReference type="SUPFAM" id="SSF50630">
    <property type="entry name" value="Acid proteases"/>
    <property type="match status" value="1"/>
</dbReference>
<dbReference type="GO" id="GO:0004519">
    <property type="term" value="F:endonuclease activity"/>
    <property type="evidence" value="ECO:0007669"/>
    <property type="project" value="UniProtKB-KW"/>
</dbReference>
<sequence length="1588" mass="181437">MKDSLKEKEAELPAEVLAVEQQEVSAAAEHDCQLMCNAVEVGDLPEVQGVFVTTVGMEGIPAGSVIAQDPYLQYLEGLSDGEDPKQIYVARDSVPLRVTFPYINSQGPIECVLDSGSQIVSISLEQAQVCGLVWDPTINIFMQSANGQLEKSMGLARNVPFRWGELKVYLQVHVIRNPAYKVLLGRPFDVLTRSRTEHDDRNQLLTLTDPNTGKSWTVPTYDRIKDSANKKLPTDQSSNKQSVTSQGFHLLDELELPAQGEELAIIIGFNEHGEMGIEKIYQPRGGVMTAEKLIEAYIAASSEECGVSTDLRAEILFQSYRKQRIEDVDGVPYKVFANVMVESKRENTPEQVYKGRRYSEDARTLHTVDTGLRCACCQTIDFVCPVEPLIPEAGDESVSVFAGKKYKPVGLKVRPVYTELPDRYRIKREIKGDPLDGMPILNHRLSEFVPKGRYTEERKDELEKRHTDFLWEEELKLLHEIVGNHEQAFAWNDEERGVFRHDFFPPVEFPVVEHETWVEKSIPIPRGQLGEFCRIIKNRLDAGVYEPSNASYRSKFFGVIKKDGKSIRLVHALEPLNAVTIAHSGIPPATEELANHFAGRACGGCLDLFSGYDHRDIAEGSRDFTTFQTPFGALRLVKLPQGWTNSVPIFHDDVTYILRDEIPHVTMPYIDDVPIRGPGTHYERLDGTCETIAENPGIRRFVWEYFQDLNRVIQRVKYCGGTFSGAKSVLCAGEFFVVGHLCSFEGRRPDTDRIGVITRWGALKDVSDVRRFLGTVGVLRMFVKDYAELARPIQKLTRKDVDFVWGEEQELAMDKLKKVLADAPCLKPLNYDWESDIVLAVDTSWMAVGIQVYQTDPNDPRKRYYAKFASITLNRREAEFSQPKRELYGLKRALEAMQYWLLGCRRLVVETDAKYIQGMLNNPGMGPNATINRWIEQILMYKFKLKHIKGTSFPPDGLSRRESQPGDEVWPAGEDDAEINGSLEKHPDWDYFNEQPLEFEEFKNEIDTRGGYLQDIELTASSMDDLEKDLSLVRCEEQLVSESVRREYEAEGLIIPAFVQTVEENMLPNEALKEDKNEIEDYESRMRSNGAYLRDEKLAMVHQWLKKPMERPSGMEDDVVYRRFIRYASKFFVSKEGKLYRRKYGSAHLLVVQKEQRMYMLRAAHDALGHRGAFATKALLEKRFWWPDMEGDVRWYVKTCRLCQKRQLAILKSPPVVSATPSVFQKVHSDVMHMSEKSNGCNFISDARCALTRYVEGRGLRKQMGKSIGLFLLEDVICRWGCPRWIVTDNGTPFMAAMDWLEKKYGIKGIRIAPYHSQSNGVVERGHWDLRQSLYKATGGNLSKWYYFLPQVLWADRITTRRGMGCSPFFAVCGAEPILPLDVVEATWLAEYPDRLVTTAELVGLRARALAKHTVHVEEIRERMAAVKEKSAHDYAEKYKHVIKDYNFGPGDVVLVRNTVDEGSLSGRNRDRWWGPLIVVRKTKGGAYIVCEFNGAVWQKKIGRFRVIPYEQRRKLTIGNKIEHMIDLSQKMLDELENEEEEEDTYYGKEDLQFKGVHLRMKAEIEEQGGESSEEISDEVSEVDEDEE</sequence>
<dbReference type="EMBL" id="JACAZI010000001">
    <property type="protein sequence ID" value="KAF7371955.1"/>
    <property type="molecule type" value="Genomic_DNA"/>
</dbReference>
<dbReference type="InterPro" id="IPR036397">
    <property type="entry name" value="RNaseH_sf"/>
</dbReference>
<dbReference type="Gene3D" id="3.30.420.10">
    <property type="entry name" value="Ribonuclease H-like superfamily/Ribonuclease H"/>
    <property type="match status" value="1"/>
</dbReference>
<protein>
    <submittedName>
        <fullName evidence="9">Integrase catalytic domain-containing protein</fullName>
    </submittedName>
</protein>
<dbReference type="Pfam" id="PF17921">
    <property type="entry name" value="Integrase_H2C2"/>
    <property type="match status" value="1"/>
</dbReference>
<dbReference type="InterPro" id="IPR050951">
    <property type="entry name" value="Retrovirus_Pol_polyprotein"/>
</dbReference>
<keyword evidence="4" id="KW-0378">Hydrolase</keyword>
<evidence type="ECO:0000313" key="10">
    <source>
        <dbReference type="Proteomes" id="UP000620124"/>
    </source>
</evidence>
<keyword evidence="5" id="KW-0694">RNA-binding</keyword>
<dbReference type="Pfam" id="PF17919">
    <property type="entry name" value="RT_RNaseH_2"/>
    <property type="match status" value="1"/>
</dbReference>
<dbReference type="FunFam" id="3.30.70.270:FF:000020">
    <property type="entry name" value="Transposon Tf2-6 polyprotein-like Protein"/>
    <property type="match status" value="1"/>
</dbReference>
<keyword evidence="3" id="KW-0540">Nuclease</keyword>
<dbReference type="Gene3D" id="2.40.70.10">
    <property type="entry name" value="Acid Proteases"/>
    <property type="match status" value="1"/>
</dbReference>